<name>A0A166CW47_9EURY</name>
<gene>
    <name evidence="2" type="primary">vapC_3</name>
    <name evidence="2" type="ORF">MBFIL_02870</name>
</gene>
<dbReference type="InterPro" id="IPR002716">
    <property type="entry name" value="PIN_dom"/>
</dbReference>
<accession>A0A166CW47</accession>
<dbReference type="GO" id="GO:0004521">
    <property type="term" value="F:RNA endonuclease activity"/>
    <property type="evidence" value="ECO:0007669"/>
    <property type="project" value="InterPro"/>
</dbReference>
<proteinExistence type="predicted"/>
<comment type="caution">
    <text evidence="2">The sequence shown here is derived from an EMBL/GenBank/DDBJ whole genome shotgun (WGS) entry which is preliminary data.</text>
</comment>
<dbReference type="EMBL" id="LWMT01000037">
    <property type="protein sequence ID" value="KZX17217.1"/>
    <property type="molecule type" value="Genomic_DNA"/>
</dbReference>
<dbReference type="PATRIC" id="fig|55758.3.peg.320"/>
<keyword evidence="2" id="KW-0378">Hydrolase</keyword>
<dbReference type="RefSeq" id="WP_066970778.1">
    <property type="nucleotide sequence ID" value="NZ_LWMT01000037.1"/>
</dbReference>
<dbReference type="SUPFAM" id="SSF88723">
    <property type="entry name" value="PIN domain-like"/>
    <property type="match status" value="1"/>
</dbReference>
<dbReference type="Proteomes" id="UP000077066">
    <property type="component" value="Unassembled WGS sequence"/>
</dbReference>
<reference evidence="2 3" key="1">
    <citation type="submission" date="2016-04" db="EMBL/GenBank/DDBJ databases">
        <title>Genome sequence of Methanobrevibacter filiformis DSM 11501.</title>
        <authorList>
            <person name="Poehlein A."/>
            <person name="Seedorf H."/>
            <person name="Daniel R."/>
        </authorList>
    </citation>
    <scope>NUCLEOTIDE SEQUENCE [LARGE SCALE GENOMIC DNA]</scope>
    <source>
        <strain evidence="2 3">DSM 11501</strain>
    </source>
</reference>
<dbReference type="GO" id="GO:0016075">
    <property type="term" value="P:rRNA catabolic process"/>
    <property type="evidence" value="ECO:0007669"/>
    <property type="project" value="TreeGrafter"/>
</dbReference>
<protein>
    <submittedName>
        <fullName evidence="2">tRNA(FMet)-specific endonuclease VapC</fullName>
    </submittedName>
</protein>
<keyword evidence="3" id="KW-1185">Reference proteome</keyword>
<keyword evidence="2" id="KW-0255">Endonuclease</keyword>
<dbReference type="Pfam" id="PF01850">
    <property type="entry name" value="PIN"/>
    <property type="match status" value="1"/>
</dbReference>
<dbReference type="PANTHER" id="PTHR42188">
    <property type="entry name" value="23S RRNA-SPECIFIC ENDONUCLEASE VAPC20"/>
    <property type="match status" value="1"/>
</dbReference>
<evidence type="ECO:0000259" key="1">
    <source>
        <dbReference type="Pfam" id="PF01850"/>
    </source>
</evidence>
<dbReference type="OrthoDB" id="41298at2157"/>
<keyword evidence="2" id="KW-0540">Nuclease</keyword>
<dbReference type="InterPro" id="IPR039018">
    <property type="entry name" value="VapC20-like"/>
</dbReference>
<dbReference type="Gene3D" id="3.40.50.1010">
    <property type="entry name" value="5'-nuclease"/>
    <property type="match status" value="1"/>
</dbReference>
<feature type="domain" description="PIN" evidence="1">
    <location>
        <begin position="2"/>
        <end position="122"/>
    </location>
</feature>
<sequence>MIFVDATFIIAIASDIDQWHERAVEILPKIKKEKRITSELIISEIVTLVGALHGGKSALKIYNYIKDNYIIYKDDKLLDESMLELLKYDGTLSLADSSALTIMKKLNIHEIASFDDDFDNKDHVVRIH</sequence>
<evidence type="ECO:0000313" key="3">
    <source>
        <dbReference type="Proteomes" id="UP000077066"/>
    </source>
</evidence>
<dbReference type="PANTHER" id="PTHR42188:SF1">
    <property type="entry name" value="23S RRNA-SPECIFIC ENDONUCLEASE VAPC20"/>
    <property type="match status" value="1"/>
</dbReference>
<evidence type="ECO:0000313" key="2">
    <source>
        <dbReference type="EMBL" id="KZX17217.1"/>
    </source>
</evidence>
<dbReference type="InterPro" id="IPR029060">
    <property type="entry name" value="PIN-like_dom_sf"/>
</dbReference>
<dbReference type="AlphaFoldDB" id="A0A166CW47"/>
<organism evidence="2 3">
    <name type="scientific">Methanobrevibacter filiformis</name>
    <dbReference type="NCBI Taxonomy" id="55758"/>
    <lineage>
        <taxon>Archaea</taxon>
        <taxon>Methanobacteriati</taxon>
        <taxon>Methanobacteriota</taxon>
        <taxon>Methanomada group</taxon>
        <taxon>Methanobacteria</taxon>
        <taxon>Methanobacteriales</taxon>
        <taxon>Methanobacteriaceae</taxon>
        <taxon>Methanobrevibacter</taxon>
    </lineage>
</organism>